<reference evidence="1 2" key="1">
    <citation type="journal article" date="2023" name="Int. J. Mol. Sci.">
        <title>De Novo Assembly and Annotation of 11 Diverse Shrub Willow (Salix) Genomes Reveals Novel Gene Organization in Sex-Linked Regions.</title>
        <authorList>
            <person name="Hyden B."/>
            <person name="Feng K."/>
            <person name="Yates T.B."/>
            <person name="Jawdy S."/>
            <person name="Cereghino C."/>
            <person name="Smart L.B."/>
            <person name="Muchero W."/>
        </authorList>
    </citation>
    <scope>NUCLEOTIDE SEQUENCE [LARGE SCALE GENOMIC DNA]</scope>
    <source>
        <tissue evidence="1">Shoot tip</tissue>
    </source>
</reference>
<dbReference type="Proteomes" id="UP001162972">
    <property type="component" value="Chromosome 16"/>
</dbReference>
<accession>A0AAD6PB67</accession>
<sequence>MWNQDVEEDTPLVQRLRRREALERLILKQRSQWEEKKRNTRARRGCCISSETAERRVHGSFWGNKS</sequence>
<comment type="caution">
    <text evidence="1">The sequence shown here is derived from an EMBL/GenBank/DDBJ whole genome shotgun (WGS) entry which is preliminary data.</text>
</comment>
<dbReference type="AlphaFoldDB" id="A0AAD6PB67"/>
<keyword evidence="2" id="KW-1185">Reference proteome</keyword>
<name>A0AAD6PB67_9ROSI</name>
<organism evidence="1 2">
    <name type="scientific">Salix udensis</name>
    <dbReference type="NCBI Taxonomy" id="889485"/>
    <lineage>
        <taxon>Eukaryota</taxon>
        <taxon>Viridiplantae</taxon>
        <taxon>Streptophyta</taxon>
        <taxon>Embryophyta</taxon>
        <taxon>Tracheophyta</taxon>
        <taxon>Spermatophyta</taxon>
        <taxon>Magnoliopsida</taxon>
        <taxon>eudicotyledons</taxon>
        <taxon>Gunneridae</taxon>
        <taxon>Pentapetalae</taxon>
        <taxon>rosids</taxon>
        <taxon>fabids</taxon>
        <taxon>Malpighiales</taxon>
        <taxon>Salicaceae</taxon>
        <taxon>Saliceae</taxon>
        <taxon>Salix</taxon>
    </lineage>
</organism>
<gene>
    <name evidence="1" type="ORF">OIU84_024916</name>
</gene>
<evidence type="ECO:0000313" key="2">
    <source>
        <dbReference type="Proteomes" id="UP001162972"/>
    </source>
</evidence>
<protein>
    <submittedName>
        <fullName evidence="1">Uncharacterized protein</fullName>
    </submittedName>
</protein>
<evidence type="ECO:0000313" key="1">
    <source>
        <dbReference type="EMBL" id="KAJ6424032.1"/>
    </source>
</evidence>
<dbReference type="EMBL" id="JAPFFJ010000006">
    <property type="protein sequence ID" value="KAJ6424032.1"/>
    <property type="molecule type" value="Genomic_DNA"/>
</dbReference>
<proteinExistence type="predicted"/>